<evidence type="ECO:0000256" key="11">
    <source>
        <dbReference type="SAM" id="Phobius"/>
    </source>
</evidence>
<comment type="similarity">
    <text evidence="2">Belongs to the peptidase U48 family.</text>
</comment>
<reference evidence="13" key="1">
    <citation type="journal article" date="2012" name="Proc. Natl. Acad. Sci. U.S.A.">
        <title>Antigenic diversity is generated by distinct evolutionary mechanisms in African trypanosome species.</title>
        <authorList>
            <person name="Jackson A.P."/>
            <person name="Berry A."/>
            <person name="Aslett M."/>
            <person name="Allison H.C."/>
            <person name="Burton P."/>
            <person name="Vavrova-Anderson J."/>
            <person name="Brown R."/>
            <person name="Browne H."/>
            <person name="Corton N."/>
            <person name="Hauser H."/>
            <person name="Gamble J."/>
            <person name="Gilderthorp R."/>
            <person name="Marcello L."/>
            <person name="McQuillan J."/>
            <person name="Otto T.D."/>
            <person name="Quail M.A."/>
            <person name="Sanders M.J."/>
            <person name="van Tonder A."/>
            <person name="Ginger M.L."/>
            <person name="Field M.C."/>
            <person name="Barry J.D."/>
            <person name="Hertz-Fowler C."/>
            <person name="Berriman M."/>
        </authorList>
    </citation>
    <scope>NUCLEOTIDE SEQUENCE</scope>
    <source>
        <strain evidence="13">Y486</strain>
    </source>
</reference>
<evidence type="ECO:0000256" key="10">
    <source>
        <dbReference type="ARBA" id="ARBA00049729"/>
    </source>
</evidence>
<evidence type="ECO:0000256" key="8">
    <source>
        <dbReference type="ARBA" id="ARBA00023136"/>
    </source>
</evidence>
<accession>G0TSG6</accession>
<evidence type="ECO:0000313" key="13">
    <source>
        <dbReference type="EMBL" id="CCC46893.1"/>
    </source>
</evidence>
<feature type="transmembrane region" description="Helical" evidence="11">
    <location>
        <begin position="105"/>
        <end position="124"/>
    </location>
</feature>
<keyword evidence="4 11" id="KW-0812">Transmembrane</keyword>
<evidence type="ECO:0000256" key="1">
    <source>
        <dbReference type="ARBA" id="ARBA00004477"/>
    </source>
</evidence>
<dbReference type="EC" id="3.4.26.1" evidence="10"/>
<protein>
    <recommendedName>
        <fullName evidence="10">intramembrane prenyl-peptidase Rce1</fullName>
        <ecNumber evidence="10">3.4.26.1</ecNumber>
    </recommendedName>
</protein>
<keyword evidence="3 13" id="KW-0645">Protease</keyword>
<sequence length="302" mass="33257">MGDICACVLLSGGFVSSFFLWKEERAFASLCMASLAKASRLDPQCGDRDNFRVFRRRTLSFVGSVTVAVFLLEYMLRHGIAGNSSVGNGAAPRRLLPVKGEVFEFLRDAVVSTVATLALFAGPLMERGTSVLALQRERFVIARDLIICPLGEEVFFRGLILQLLLHQRSFTVAMAISSLLFALSHTHHIFSIAVEAYLENEAEEPKATLQRTCWKQAAAVIVSVYIRSIACGLLTAYHYAAVGSRNVLAAFLTHATCNLVGALPLDFVRKRSFIRRLVGVATYAGGIIGWFCITTYAKRWHA</sequence>
<dbReference type="VEuPathDB" id="TriTrypDB:TvY486_0300850"/>
<name>G0TSG6_TRYVY</name>
<evidence type="ECO:0000256" key="6">
    <source>
        <dbReference type="ARBA" id="ARBA00022824"/>
    </source>
</evidence>
<evidence type="ECO:0000256" key="4">
    <source>
        <dbReference type="ARBA" id="ARBA00022692"/>
    </source>
</evidence>
<evidence type="ECO:0000256" key="3">
    <source>
        <dbReference type="ARBA" id="ARBA00022670"/>
    </source>
</evidence>
<dbReference type="GO" id="GO:0004222">
    <property type="term" value="F:metalloendopeptidase activity"/>
    <property type="evidence" value="ECO:0007669"/>
    <property type="project" value="InterPro"/>
</dbReference>
<evidence type="ECO:0000256" key="5">
    <source>
        <dbReference type="ARBA" id="ARBA00022801"/>
    </source>
</evidence>
<organism evidence="13">
    <name type="scientific">Trypanosoma vivax (strain Y486)</name>
    <dbReference type="NCBI Taxonomy" id="1055687"/>
    <lineage>
        <taxon>Eukaryota</taxon>
        <taxon>Discoba</taxon>
        <taxon>Euglenozoa</taxon>
        <taxon>Kinetoplastea</taxon>
        <taxon>Metakinetoplastina</taxon>
        <taxon>Trypanosomatida</taxon>
        <taxon>Trypanosomatidae</taxon>
        <taxon>Trypanosoma</taxon>
        <taxon>Duttonella</taxon>
    </lineage>
</organism>
<dbReference type="OMA" id="WRNYVIC"/>
<dbReference type="GO" id="GO:0071586">
    <property type="term" value="P:CAAX-box protein processing"/>
    <property type="evidence" value="ECO:0007669"/>
    <property type="project" value="InterPro"/>
</dbReference>
<comment type="catalytic activity">
    <reaction evidence="9">
        <text>Hydrolyzes the peptide bond -P2-(S-farnesyl or geranylgeranyl)C-P1'-P2'-P3'-COOH where P1' and P2' are amino acids with aliphatic sidechains and P3' is any C-terminal residue.</text>
        <dbReference type="EC" id="3.4.26.1"/>
    </reaction>
</comment>
<keyword evidence="7 11" id="KW-1133">Transmembrane helix</keyword>
<comment type="subcellular location">
    <subcellularLocation>
        <location evidence="1">Endoplasmic reticulum membrane</location>
        <topology evidence="1">Multi-pass membrane protein</topology>
    </subcellularLocation>
</comment>
<dbReference type="InterPro" id="IPR039731">
    <property type="entry name" value="Rce1"/>
</dbReference>
<dbReference type="PANTHER" id="PTHR13046:SF0">
    <property type="entry name" value="CAAX PRENYL PROTEASE 2"/>
    <property type="match status" value="1"/>
</dbReference>
<dbReference type="Pfam" id="PF02517">
    <property type="entry name" value="Rce1-like"/>
    <property type="match status" value="1"/>
</dbReference>
<dbReference type="InterPro" id="IPR003675">
    <property type="entry name" value="Rce1/LyrA-like_dom"/>
</dbReference>
<feature type="transmembrane region" description="Helical" evidence="11">
    <location>
        <begin position="218"/>
        <end position="240"/>
    </location>
</feature>
<evidence type="ECO:0000259" key="12">
    <source>
        <dbReference type="Pfam" id="PF02517"/>
    </source>
</evidence>
<feature type="transmembrane region" description="Helical" evidence="11">
    <location>
        <begin position="277"/>
        <end position="297"/>
    </location>
</feature>
<evidence type="ECO:0000256" key="2">
    <source>
        <dbReference type="ARBA" id="ARBA00006897"/>
    </source>
</evidence>
<feature type="domain" description="CAAX prenyl protease 2/Lysostaphin resistance protein A-like" evidence="12">
    <location>
        <begin position="140"/>
        <end position="260"/>
    </location>
</feature>
<keyword evidence="6" id="KW-0256">Endoplasmic reticulum</keyword>
<keyword evidence="5" id="KW-0378">Hydrolase</keyword>
<dbReference type="AlphaFoldDB" id="G0TSG6"/>
<dbReference type="EMBL" id="HE573019">
    <property type="protein sequence ID" value="CCC46893.1"/>
    <property type="molecule type" value="Genomic_DNA"/>
</dbReference>
<feature type="transmembrane region" description="Helical" evidence="11">
    <location>
        <begin position="58"/>
        <end position="76"/>
    </location>
</feature>
<evidence type="ECO:0000256" key="9">
    <source>
        <dbReference type="ARBA" id="ARBA00047280"/>
    </source>
</evidence>
<keyword evidence="8 11" id="KW-0472">Membrane</keyword>
<dbReference type="MEROPS" id="G05.005"/>
<evidence type="ECO:0000256" key="7">
    <source>
        <dbReference type="ARBA" id="ARBA00022989"/>
    </source>
</evidence>
<dbReference type="GO" id="GO:0005789">
    <property type="term" value="C:endoplasmic reticulum membrane"/>
    <property type="evidence" value="ECO:0007669"/>
    <property type="project" value="UniProtKB-SubCell"/>
</dbReference>
<proteinExistence type="inferred from homology"/>
<gene>
    <name evidence="13" type="ORF">TVY486_0300850</name>
</gene>
<dbReference type="PANTHER" id="PTHR13046">
    <property type="entry name" value="PROTEASE U48 CAAX PRENYL PROTEASE RCE1"/>
    <property type="match status" value="1"/>
</dbReference>